<reference evidence="7" key="2">
    <citation type="submission" date="2025-08" db="UniProtKB">
        <authorList>
            <consortium name="Ensembl"/>
        </authorList>
    </citation>
    <scope>IDENTIFICATION</scope>
</reference>
<dbReference type="Pfam" id="PF07678">
    <property type="entry name" value="TED_complement"/>
    <property type="match status" value="1"/>
</dbReference>
<dbReference type="Pfam" id="PF07677">
    <property type="entry name" value="A2M_recep"/>
    <property type="match status" value="1"/>
</dbReference>
<dbReference type="Pfam" id="PF01835">
    <property type="entry name" value="MG2"/>
    <property type="match status" value="1"/>
</dbReference>
<dbReference type="Pfam" id="PF00207">
    <property type="entry name" value="A2M"/>
    <property type="match status" value="1"/>
</dbReference>
<dbReference type="InterPro" id="IPR002890">
    <property type="entry name" value="MG2"/>
</dbReference>
<dbReference type="InterPro" id="IPR040839">
    <property type="entry name" value="MG4"/>
</dbReference>
<dbReference type="InterPro" id="IPR000020">
    <property type="entry name" value="Anaphylatoxin/fibulin"/>
</dbReference>
<feature type="chain" id="PRO_5044217189" description="Complement C3-like" evidence="4">
    <location>
        <begin position="21"/>
        <end position="1770"/>
    </location>
</feature>
<feature type="signal peptide" evidence="4">
    <location>
        <begin position="1"/>
        <end position="20"/>
    </location>
</feature>
<keyword evidence="4" id="KW-0732">Signal</keyword>
<evidence type="ECO:0000256" key="2">
    <source>
        <dbReference type="ARBA" id="ARBA00022525"/>
    </source>
</evidence>
<dbReference type="InterPro" id="IPR001599">
    <property type="entry name" value="Macroglobln_a2"/>
</dbReference>
<feature type="domain" description="NTR" evidence="6">
    <location>
        <begin position="1621"/>
        <end position="1767"/>
    </location>
</feature>
<dbReference type="Proteomes" id="UP000694402">
    <property type="component" value="Unassembled WGS sequence"/>
</dbReference>
<dbReference type="GO" id="GO:0005615">
    <property type="term" value="C:extracellular space"/>
    <property type="evidence" value="ECO:0007669"/>
    <property type="project" value="InterPro"/>
</dbReference>
<dbReference type="InterPro" id="IPR041425">
    <property type="entry name" value="C3/4/5_MG1"/>
</dbReference>
<dbReference type="SMART" id="SM00643">
    <property type="entry name" value="C345C"/>
    <property type="match status" value="1"/>
</dbReference>
<dbReference type="InterPro" id="IPR009048">
    <property type="entry name" value="A-macroglobulin_rcpt-bd"/>
</dbReference>
<dbReference type="GeneID" id="112243335"/>
<dbReference type="SMART" id="SM00104">
    <property type="entry name" value="ANATO"/>
    <property type="match status" value="1"/>
</dbReference>
<dbReference type="InterPro" id="IPR048848">
    <property type="entry name" value="C3_CUB2"/>
</dbReference>
<evidence type="ECO:0000259" key="6">
    <source>
        <dbReference type="PROSITE" id="PS50189"/>
    </source>
</evidence>
<dbReference type="Pfam" id="PF01759">
    <property type="entry name" value="NTR"/>
    <property type="match status" value="1"/>
</dbReference>
<keyword evidence="3" id="KW-1015">Disulfide bond</keyword>
<keyword evidence="2" id="KW-0964">Secreted</keyword>
<dbReference type="FunFam" id="2.60.40.1940:FF:000001">
    <property type="entry name" value="Complement component C3"/>
    <property type="match status" value="1"/>
</dbReference>
<dbReference type="InterPro" id="IPR041555">
    <property type="entry name" value="MG3"/>
</dbReference>
<evidence type="ECO:0000256" key="1">
    <source>
        <dbReference type="ARBA" id="ARBA00004613"/>
    </source>
</evidence>
<dbReference type="PROSITE" id="PS50189">
    <property type="entry name" value="NTR"/>
    <property type="match status" value="1"/>
</dbReference>
<dbReference type="InterPro" id="IPR011625">
    <property type="entry name" value="A2M_N_BRD"/>
</dbReference>
<dbReference type="GO" id="GO:0004866">
    <property type="term" value="F:endopeptidase inhibitor activity"/>
    <property type="evidence" value="ECO:0007669"/>
    <property type="project" value="InterPro"/>
</dbReference>
<comment type="subcellular location">
    <subcellularLocation>
        <location evidence="1">Secreted</location>
    </subcellularLocation>
</comment>
<accession>A0AAZ3S457</accession>
<dbReference type="Pfam" id="PF17790">
    <property type="entry name" value="MG1"/>
    <property type="match status" value="1"/>
</dbReference>
<dbReference type="PANTHER" id="PTHR11412:SF167">
    <property type="entry name" value="COMPLEMENT COMPONENT C3B, TANDEM DUPLICATE 1 ISOFORM X1-RELATED"/>
    <property type="match status" value="1"/>
</dbReference>
<dbReference type="FunFam" id="2.60.40.10:FF:000155">
    <property type="entry name" value="complement C3 isoform X1"/>
    <property type="match status" value="1"/>
</dbReference>
<evidence type="ECO:0000256" key="4">
    <source>
        <dbReference type="SAM" id="SignalP"/>
    </source>
</evidence>
<dbReference type="Pfam" id="PF01821">
    <property type="entry name" value="ANATO"/>
    <property type="match status" value="1"/>
</dbReference>
<dbReference type="PROSITE" id="PS01177">
    <property type="entry name" value="ANAPHYLATOXIN_1"/>
    <property type="match status" value="1"/>
</dbReference>
<evidence type="ECO:0000259" key="5">
    <source>
        <dbReference type="PROSITE" id="PS01178"/>
    </source>
</evidence>
<evidence type="ECO:0000256" key="3">
    <source>
        <dbReference type="ARBA" id="ARBA00023157"/>
    </source>
</evidence>
<evidence type="ECO:0008006" key="9">
    <source>
        <dbReference type="Google" id="ProtNLM"/>
    </source>
</evidence>
<dbReference type="InterPro" id="IPR001134">
    <property type="entry name" value="Netrin_domain"/>
</dbReference>
<dbReference type="InterPro" id="IPR011626">
    <property type="entry name" value="Alpha-macroglobulin_TED"/>
</dbReference>
<dbReference type="Ensembl" id="ENSOTST00005175493.1">
    <property type="protein sequence ID" value="ENSOTSP00005147899.1"/>
    <property type="gene ID" value="ENSOTSG00005071974.1"/>
</dbReference>
<gene>
    <name evidence="7" type="primary">LOC112243335</name>
</gene>
<dbReference type="SMART" id="SM01419">
    <property type="entry name" value="Thiol-ester_cl"/>
    <property type="match status" value="1"/>
</dbReference>
<sequence length="1770" mass="198637">MAEGTLLHILLLCVFCSCCAQLFNNPDRERMRLSPWSLRRFEHMDLDMYFDLHDRRNPKDHTSLEPRFILLAPNILRTDSEESIYLESHGLNSPVTVTITVHNYPERRYQLLQDTVTLGPANSYHTLKIIKLPSERLDKGNEESSRNQYVYVKAEFGGYHEAEQVVMVSFHSGYIFIQTDKPLYKPGDTVLCRAFVSTPTFQAFNSSITIEFQNSDGVVVKQTSRTRANNGIFADTHVLPDIVNEGTWKIIAKFDNWQQNKFSSEFEVKKYVLPAFNVTLTPKKPFLRLDDTELVVEITARYLYGEDVQGTAYVMFGVEVNKEKRRLPSIKQVTNLQHGTATLTMAEIRKAYPDLSSLVGSSIYVKASVLTKSGSDLVEAEKSGIKIVKSPYVLSFIETPKYYKPGLPFDIMIQVSFQDGSPAHNVPVQVSLLANPITSHRGTIRTAINMPAELGPQIITAETKQTGLQPEQQARQQMTLHPYTPFDRQRQNYLYISTGTTTVSLGQSLGLSLHINTADKAHRELITHLTYLVLNKGKIIVAKRLEVGGQDMTNVLLTVTKEMMPSFRVVAFYMLPWAGTSEVVADSVWVDVEDACVGALSVGPAGSRPLEYYHPGRGFNFQVRGDPGAMVSLVVVDNAVFLLNRQRLTQRKIWQVVEGGDIGCTHGGGSNNMGVFTDAGLLFYSNTGGATSSRQGMQCPGRSRRRRSAEMLQRRTLLENHYREKLLRQCCKDGLREIPMPYSCTRRSLYITEGWECIKAFRYCCSKYRGEEFDTRLPPTTTTPPTTTDLLRLTLDRHIFPEIHSKSFVNYGISRGEERLRLPVMLEIEPVLEVQSGSFAKEEEEEEEEEDDFMEESEVIVRSKFYESWLWKDLPLPSVPEDSRDGLATLHVESIFPDTITQWGVLAISSSPVTGFCVAEPWNVRAWKRFFVDLKLPYSVARNEHVEIKAVLHNYGDEDMEVKVVLLKTEDMCSVAFNGKHTQEVRLKASSSLVVPYTIIPLKAGEMLLEVLAMAKGFMGSDGVKKKLRVVVEGVQKTKVQSFVLNPSAKGGNDGRQVVEVNKVELGSLVPNSQPETFINIRGNLLADTIDNSISGDSLASLIRMPGGCVEQNLASITLPLIATVYLDHSNDWEAVGVQRRVEAMNYIQKGYQKQLVYKKKDDSYPPYRNEGTSTWITAYVVKVFAMARQLVGVSEQDVCGPLLYLLNNKQQTTGSFREDNPVYTTTMTGGVQGAESQSTLTAFVLIAMTEATKGTELNCNGAGHTIKNGIQNAANYLRSTYGSLKRPYSLAISAYALSLVDETPSLFLKTLLLKAASPDGTHWPDSENRLFTLEATGYALLALVKSHHMTEAAAPFEWLNEQRRRGGGYGSTQPTMVVLQGLSGYLIKKPPNDLSLQVDLSIQGRSDQRYHFDPRTSYVARSSRAPIDQGFRVEAKGKGQGILEVVTYYNELPEVHEKSSCKNFDLDVTIAESSEKPPPDAEKSYRITINVRALGLREVRMVVLDISLPTGFVPENEDLEMLTNSVDRYINNFQIVDNLSDRGSLIIHLFKVSNKETETINFRLQQTFKVGLLQPSSVTVYEYYNPDHRCSRFYSPKEDKDELSQICRNNICRCTQGDCCVSKSLTDPVPYGAREDHACKGLYHVYKAKVLSVSQSQYDRYEMKITQVIKIGVEEGVSVGDTKVFLSHAGCRGGLDLKEGTDYLITGPKTDLWYKDSSTNSATYMLGKDAWVERWPTSTECASDAKLKARCTELDNFSKDLSEKGCRFK</sequence>
<dbReference type="SMART" id="SM01361">
    <property type="entry name" value="A2M_recep"/>
    <property type="match status" value="1"/>
</dbReference>
<evidence type="ECO:0000313" key="8">
    <source>
        <dbReference type="Proteomes" id="UP000694402"/>
    </source>
</evidence>
<dbReference type="Pfam" id="PF17789">
    <property type="entry name" value="MG4"/>
    <property type="match status" value="1"/>
</dbReference>
<dbReference type="SMART" id="SM01359">
    <property type="entry name" value="A2M_N_2"/>
    <property type="match status" value="1"/>
</dbReference>
<dbReference type="KEGG" id="otw:112243335"/>
<dbReference type="CDD" id="cd00017">
    <property type="entry name" value="ANATO"/>
    <property type="match status" value="1"/>
</dbReference>
<dbReference type="InterPro" id="IPR047565">
    <property type="entry name" value="Alpha-macroglob_thiol-ester_cl"/>
</dbReference>
<reference evidence="8" key="1">
    <citation type="journal article" date="2018" name="PLoS ONE">
        <title>Chinook salmon (Oncorhynchus tshawytscha) genome and transcriptome.</title>
        <authorList>
            <person name="Christensen K.A."/>
            <person name="Leong J.S."/>
            <person name="Sakhrani D."/>
            <person name="Biagi C.A."/>
            <person name="Minkley D.R."/>
            <person name="Withler R.E."/>
            <person name="Rondeau E.B."/>
            <person name="Koop B.F."/>
            <person name="Devlin R.H."/>
        </authorList>
    </citation>
    <scope>NUCLEOTIDE SEQUENCE [LARGE SCALE GENOMIC DNA]</scope>
</reference>
<reference evidence="7" key="3">
    <citation type="submission" date="2025-09" db="UniProtKB">
        <authorList>
            <consortium name="Ensembl"/>
        </authorList>
    </citation>
    <scope>IDENTIFICATION</scope>
</reference>
<dbReference type="Pfam" id="PF17791">
    <property type="entry name" value="MG3"/>
    <property type="match status" value="1"/>
</dbReference>
<name>A0AAZ3S457_ONCTS</name>
<dbReference type="PROSITE" id="PS01178">
    <property type="entry name" value="ANAPHYLATOXIN_2"/>
    <property type="match status" value="1"/>
</dbReference>
<dbReference type="SMART" id="SM01360">
    <property type="entry name" value="A2M"/>
    <property type="match status" value="1"/>
</dbReference>
<dbReference type="GeneTree" id="ENSGT00940000154063"/>
<dbReference type="InterPro" id="IPR018933">
    <property type="entry name" value="Netrin_module_non-TIMP"/>
</dbReference>
<dbReference type="CDD" id="cd02896">
    <property type="entry name" value="complement_C3_C4_C5"/>
    <property type="match status" value="1"/>
</dbReference>
<proteinExistence type="predicted"/>
<feature type="domain" description="Anaphylatoxin-like" evidence="5">
    <location>
        <begin position="730"/>
        <end position="765"/>
    </location>
</feature>
<dbReference type="Pfam" id="PF07703">
    <property type="entry name" value="A2M_BRD"/>
    <property type="match status" value="1"/>
</dbReference>
<dbReference type="Pfam" id="PF21308">
    <property type="entry name" value="C3_CUB2"/>
    <property type="match status" value="1"/>
</dbReference>
<dbReference type="PANTHER" id="PTHR11412">
    <property type="entry name" value="MACROGLOBULIN / COMPLEMENT"/>
    <property type="match status" value="1"/>
</dbReference>
<evidence type="ECO:0000313" key="7">
    <source>
        <dbReference type="Ensembl" id="ENSOTSP00005147899.1"/>
    </source>
</evidence>
<organism evidence="7 8">
    <name type="scientific">Oncorhynchus tshawytscha</name>
    <name type="common">Chinook salmon</name>
    <name type="synonym">Salmo tshawytscha</name>
    <dbReference type="NCBI Taxonomy" id="74940"/>
    <lineage>
        <taxon>Eukaryota</taxon>
        <taxon>Metazoa</taxon>
        <taxon>Chordata</taxon>
        <taxon>Craniata</taxon>
        <taxon>Vertebrata</taxon>
        <taxon>Euteleostomi</taxon>
        <taxon>Actinopterygii</taxon>
        <taxon>Neopterygii</taxon>
        <taxon>Teleostei</taxon>
        <taxon>Protacanthopterygii</taxon>
        <taxon>Salmoniformes</taxon>
        <taxon>Salmonidae</taxon>
        <taxon>Salmoninae</taxon>
        <taxon>Oncorhynchus</taxon>
    </lineage>
</organism>
<protein>
    <recommendedName>
        <fullName evidence="9">Complement C3-like</fullName>
    </recommendedName>
</protein>
<dbReference type="InterPro" id="IPR050473">
    <property type="entry name" value="A2M/Complement_sys"/>
</dbReference>
<dbReference type="RefSeq" id="XP_042160626.1">
    <property type="nucleotide sequence ID" value="XM_042304692.1"/>
</dbReference>
<keyword evidence="8" id="KW-1185">Reference proteome</keyword>